<dbReference type="Gene3D" id="1.10.530.10">
    <property type="match status" value="1"/>
</dbReference>
<dbReference type="InterPro" id="IPR050570">
    <property type="entry name" value="Cell_wall_metabolism_enzyme"/>
</dbReference>
<gene>
    <name evidence="5" type="primary">yddH_2</name>
    <name evidence="5" type="ORF">BT246_70180</name>
</gene>
<keyword evidence="5" id="KW-0614">Plasmid</keyword>
<dbReference type="Pfam" id="PF01832">
    <property type="entry name" value="Glucosaminidase"/>
    <property type="match status" value="1"/>
</dbReference>
<keyword evidence="2" id="KW-1133">Transmembrane helix</keyword>
<evidence type="ECO:0000259" key="4">
    <source>
        <dbReference type="Pfam" id="PF01832"/>
    </source>
</evidence>
<dbReference type="PANTHER" id="PTHR21666:SF289">
    <property type="entry name" value="L-ALA--D-GLU ENDOPEPTIDASE"/>
    <property type="match status" value="1"/>
</dbReference>
<reference evidence="5 6" key="1">
    <citation type="submission" date="2016-04" db="EMBL/GenBank/DDBJ databases">
        <title>High quality genome of the nematocidal Bacillus thuringiensis MYBT18246.</title>
        <authorList>
            <person name="Hollensteiner J."/>
            <person name="Poehlein A."/>
            <person name="Sproeer C."/>
            <person name="Bunk B."/>
            <person name="Rosenstiel P."/>
            <person name="Schulenburg H."/>
            <person name="Liesegang H."/>
        </authorList>
    </citation>
    <scope>NUCLEOTIDE SEQUENCE [LARGE SCALE GENOMIC DNA]</scope>
    <source>
        <strain evidence="5 6">MYBT18246</strain>
        <plasmid evidence="5 6">p101287</plasmid>
    </source>
</reference>
<feature type="transmembrane region" description="Helical" evidence="2">
    <location>
        <begin position="20"/>
        <end position="42"/>
    </location>
</feature>
<dbReference type="AlphaFoldDB" id="A0A9W3SJ72"/>
<sequence length="355" mass="37932">MLKDTAKSVVKGMILKKLSIPLCVVGFIALLVVLVMACFSMGEEESASGAGTKGAICTNGTYNMDVLKQKIDAAGAFSGHTDDFIQAGQKNQVDPVLLISIAFHETGFGKSRAVREYNNPGGIMDWENAMRTIRRFGTLGEGIEFMARNLYKNYISQRLMTVEKIGAKYAPIGASNDPFSQNQYWVPTINKLVNEFGGLSMNCQVIGGTGDTGSTAGGDLAIPTPTFQITSTFGGRDNPTGSGGQFHKGIDLACKKGDPLKAAREGKVEVAIPSGWGGGYGHHVVLNHGDYYTLYGHMTDVQVSTGSSVSKGQQIGTCGTTGDSTGPHLHWEVQFGKPYGQRVDPEPYLKGEKQS</sequence>
<dbReference type="Gene3D" id="2.70.70.10">
    <property type="entry name" value="Glucose Permease (Domain IIA)"/>
    <property type="match status" value="1"/>
</dbReference>
<dbReference type="EC" id="3.4.-.-" evidence="5"/>
<evidence type="ECO:0000313" key="5">
    <source>
        <dbReference type="EMBL" id="ANS52309.1"/>
    </source>
</evidence>
<dbReference type="GO" id="GO:0004040">
    <property type="term" value="F:amidase activity"/>
    <property type="evidence" value="ECO:0007669"/>
    <property type="project" value="InterPro"/>
</dbReference>
<keyword evidence="2" id="KW-0812">Transmembrane</keyword>
<proteinExistence type="predicted"/>
<dbReference type="PANTHER" id="PTHR21666">
    <property type="entry name" value="PEPTIDASE-RELATED"/>
    <property type="match status" value="1"/>
</dbReference>
<dbReference type="Pfam" id="PF01551">
    <property type="entry name" value="Peptidase_M23"/>
    <property type="match status" value="1"/>
</dbReference>
<dbReference type="InterPro" id="IPR002901">
    <property type="entry name" value="MGlyc_endo_b_GlcNAc-like_dom"/>
</dbReference>
<organism evidence="5 6">
    <name type="scientific">Bacillus thuringiensis</name>
    <dbReference type="NCBI Taxonomy" id="1428"/>
    <lineage>
        <taxon>Bacteria</taxon>
        <taxon>Bacillati</taxon>
        <taxon>Bacillota</taxon>
        <taxon>Bacilli</taxon>
        <taxon>Bacillales</taxon>
        <taxon>Bacillaceae</taxon>
        <taxon>Bacillus</taxon>
        <taxon>Bacillus cereus group</taxon>
    </lineage>
</organism>
<evidence type="ECO:0000256" key="1">
    <source>
        <dbReference type="ARBA" id="ARBA00022729"/>
    </source>
</evidence>
<keyword evidence="1" id="KW-0732">Signal</keyword>
<dbReference type="InterPro" id="IPR016047">
    <property type="entry name" value="M23ase_b-sheet_dom"/>
</dbReference>
<accession>A0A9W3SJ72</accession>
<dbReference type="SUPFAM" id="SSF51261">
    <property type="entry name" value="Duplicated hybrid motif"/>
    <property type="match status" value="1"/>
</dbReference>
<evidence type="ECO:0000256" key="2">
    <source>
        <dbReference type="SAM" id="Phobius"/>
    </source>
</evidence>
<dbReference type="RefSeq" id="WP_065486999.1">
    <property type="nucleotide sequence ID" value="NZ_CP015356.1"/>
</dbReference>
<feature type="domain" description="M23ase beta-sheet core" evidence="3">
    <location>
        <begin position="245"/>
        <end position="345"/>
    </location>
</feature>
<dbReference type="CDD" id="cd12797">
    <property type="entry name" value="M23_peptidase"/>
    <property type="match status" value="1"/>
</dbReference>
<dbReference type="EMBL" id="CP015356">
    <property type="protein sequence ID" value="ANS52309.1"/>
    <property type="molecule type" value="Genomic_DNA"/>
</dbReference>
<feature type="domain" description="Mannosyl-glycoprotein endo-beta-N-acetylglucosamidase-like" evidence="4">
    <location>
        <begin position="83"/>
        <end position="156"/>
    </location>
</feature>
<dbReference type="InterPro" id="IPR011055">
    <property type="entry name" value="Dup_hybrid_motif"/>
</dbReference>
<keyword evidence="5" id="KW-0378">Hydrolase</keyword>
<evidence type="ECO:0000313" key="6">
    <source>
        <dbReference type="Proteomes" id="UP000092743"/>
    </source>
</evidence>
<evidence type="ECO:0000259" key="3">
    <source>
        <dbReference type="Pfam" id="PF01551"/>
    </source>
</evidence>
<protein>
    <submittedName>
        <fullName evidence="5">Endopeptidase YddH</fullName>
        <ecNumber evidence="5">3.4.-.-</ecNumber>
    </submittedName>
</protein>
<dbReference type="Proteomes" id="UP000092743">
    <property type="component" value="Plasmid p101287"/>
</dbReference>
<name>A0A9W3SJ72_BACTU</name>
<geneLocation type="plasmid" evidence="5 6">
    <name>p101287</name>
</geneLocation>
<dbReference type="GO" id="GO:0004222">
    <property type="term" value="F:metalloendopeptidase activity"/>
    <property type="evidence" value="ECO:0007669"/>
    <property type="project" value="TreeGrafter"/>
</dbReference>
<keyword evidence="2" id="KW-0472">Membrane</keyword>